<evidence type="ECO:0000256" key="2">
    <source>
        <dbReference type="ARBA" id="ARBA00022980"/>
    </source>
</evidence>
<dbReference type="Pfam" id="PF00347">
    <property type="entry name" value="Ribosomal_L6"/>
    <property type="match status" value="2"/>
</dbReference>
<dbReference type="NCBIfam" id="TIGR03654">
    <property type="entry name" value="L6_bact"/>
    <property type="match status" value="1"/>
</dbReference>
<evidence type="ECO:0000256" key="1">
    <source>
        <dbReference type="ARBA" id="ARBA00009356"/>
    </source>
</evidence>
<dbReference type="Proteomes" id="UP000176650">
    <property type="component" value="Unassembled WGS sequence"/>
</dbReference>
<dbReference type="HAMAP" id="MF_01365_B">
    <property type="entry name" value="Ribosomal_uL6_B"/>
    <property type="match status" value="1"/>
</dbReference>
<dbReference type="InterPro" id="IPR019906">
    <property type="entry name" value="Ribosomal_uL6_bac-type"/>
</dbReference>
<dbReference type="InterPro" id="IPR000702">
    <property type="entry name" value="Ribosomal_uL6-like"/>
</dbReference>
<name>A0A1F5BU59_9BACT</name>
<comment type="subunit">
    <text evidence="4">Part of the 50S ribosomal subunit.</text>
</comment>
<dbReference type="GO" id="GO:0003735">
    <property type="term" value="F:structural constituent of ribosome"/>
    <property type="evidence" value="ECO:0007669"/>
    <property type="project" value="UniProtKB-UniRule"/>
</dbReference>
<dbReference type="PIRSF" id="PIRSF002162">
    <property type="entry name" value="Ribosomal_L6"/>
    <property type="match status" value="1"/>
</dbReference>
<comment type="function">
    <text evidence="4 6">This protein binds to the 23S rRNA, and is important in its secondary structure. It is located near the subunit interface in the base of the L7/L12 stalk, and near the tRNA binding site of the peptidyltransferase center.</text>
</comment>
<dbReference type="InterPro" id="IPR020040">
    <property type="entry name" value="Ribosomal_uL6_a/b-dom"/>
</dbReference>
<dbReference type="SUPFAM" id="SSF56053">
    <property type="entry name" value="Ribosomal protein L6"/>
    <property type="match status" value="2"/>
</dbReference>
<evidence type="ECO:0000313" key="8">
    <source>
        <dbReference type="EMBL" id="OGD34128.1"/>
    </source>
</evidence>
<evidence type="ECO:0000256" key="5">
    <source>
        <dbReference type="RuleBase" id="RU003869"/>
    </source>
</evidence>
<sequence>MSSIYKNPVVLPEHTEAKLDGDVIVVKGPKGELRMEKRPDVSVVLDGNNLVVTPASDKTHKAFLGLTRSLIVNMVGGVNAGFLKKLELEGVGYKVALAGNKLVMQLGFSHPVEFEPPQGVTLGVEKNVISISGIDKYLVGQTAANIRKLKKPEPYKGKGIRYQGEVVRRKEGKKAGTV</sequence>
<feature type="domain" description="Large ribosomal subunit protein uL6 alpha-beta" evidence="7">
    <location>
        <begin position="12"/>
        <end position="80"/>
    </location>
</feature>
<accession>A0A1F5BU59</accession>
<dbReference type="PROSITE" id="PS00525">
    <property type="entry name" value="RIBOSOMAL_L6_1"/>
    <property type="match status" value="1"/>
</dbReference>
<keyword evidence="4 6" id="KW-0694">RNA-binding</keyword>
<dbReference type="EMBL" id="MEYS01000002">
    <property type="protein sequence ID" value="OGD34128.1"/>
    <property type="molecule type" value="Genomic_DNA"/>
</dbReference>
<evidence type="ECO:0000256" key="6">
    <source>
        <dbReference type="RuleBase" id="RU003870"/>
    </source>
</evidence>
<protein>
    <recommendedName>
        <fullName evidence="4">Large ribosomal subunit protein uL6</fullName>
    </recommendedName>
</protein>
<feature type="domain" description="Large ribosomal subunit protein uL6 alpha-beta" evidence="7">
    <location>
        <begin position="90"/>
        <end position="162"/>
    </location>
</feature>
<dbReference type="AlphaFoldDB" id="A0A1F5BU59"/>
<dbReference type="PANTHER" id="PTHR11655:SF14">
    <property type="entry name" value="LARGE RIBOSOMAL SUBUNIT PROTEIN UL6M"/>
    <property type="match status" value="1"/>
</dbReference>
<comment type="caution">
    <text evidence="8">The sequence shown here is derived from an EMBL/GenBank/DDBJ whole genome shotgun (WGS) entry which is preliminary data.</text>
</comment>
<proteinExistence type="inferred from homology"/>
<evidence type="ECO:0000256" key="3">
    <source>
        <dbReference type="ARBA" id="ARBA00023274"/>
    </source>
</evidence>
<gene>
    <name evidence="4" type="primary">rplF</name>
    <name evidence="8" type="ORF">A2988_01460</name>
</gene>
<dbReference type="FunFam" id="3.90.930.12:FF:000001">
    <property type="entry name" value="50S ribosomal protein L6"/>
    <property type="match status" value="1"/>
</dbReference>
<keyword evidence="3 4" id="KW-0687">Ribonucleoprotein</keyword>
<keyword evidence="4 6" id="KW-0699">rRNA-binding</keyword>
<evidence type="ECO:0000313" key="9">
    <source>
        <dbReference type="Proteomes" id="UP000176650"/>
    </source>
</evidence>
<evidence type="ECO:0000256" key="4">
    <source>
        <dbReference type="HAMAP-Rule" id="MF_01365"/>
    </source>
</evidence>
<dbReference type="InterPro" id="IPR036789">
    <property type="entry name" value="Ribosomal_uL6-like_a/b-dom_sf"/>
</dbReference>
<comment type="similarity">
    <text evidence="1 4 5">Belongs to the universal ribosomal protein uL6 family.</text>
</comment>
<dbReference type="GO" id="GO:0002181">
    <property type="term" value="P:cytoplasmic translation"/>
    <property type="evidence" value="ECO:0007669"/>
    <property type="project" value="TreeGrafter"/>
</dbReference>
<dbReference type="PANTHER" id="PTHR11655">
    <property type="entry name" value="60S/50S RIBOSOMAL PROTEIN L6/L9"/>
    <property type="match status" value="1"/>
</dbReference>
<dbReference type="Gene3D" id="3.90.930.12">
    <property type="entry name" value="Ribosomal protein L6, alpha-beta domain"/>
    <property type="match status" value="2"/>
</dbReference>
<dbReference type="GO" id="GO:0022625">
    <property type="term" value="C:cytosolic large ribosomal subunit"/>
    <property type="evidence" value="ECO:0007669"/>
    <property type="project" value="UniProtKB-UniRule"/>
</dbReference>
<dbReference type="GO" id="GO:0019843">
    <property type="term" value="F:rRNA binding"/>
    <property type="evidence" value="ECO:0007669"/>
    <property type="project" value="UniProtKB-UniRule"/>
</dbReference>
<dbReference type="InterPro" id="IPR002358">
    <property type="entry name" value="Ribosomal_uL6_CS"/>
</dbReference>
<organism evidence="8 9">
    <name type="scientific">Candidatus Azambacteria bacterium RIFCSPLOWO2_01_FULL_46_25</name>
    <dbReference type="NCBI Taxonomy" id="1797298"/>
    <lineage>
        <taxon>Bacteria</taxon>
        <taxon>Candidatus Azamiibacteriota</taxon>
    </lineage>
</organism>
<reference evidence="8 9" key="1">
    <citation type="journal article" date="2016" name="Nat. Commun.">
        <title>Thousands of microbial genomes shed light on interconnected biogeochemical processes in an aquifer system.</title>
        <authorList>
            <person name="Anantharaman K."/>
            <person name="Brown C.T."/>
            <person name="Hug L.A."/>
            <person name="Sharon I."/>
            <person name="Castelle C.J."/>
            <person name="Probst A.J."/>
            <person name="Thomas B.C."/>
            <person name="Singh A."/>
            <person name="Wilkins M.J."/>
            <person name="Karaoz U."/>
            <person name="Brodie E.L."/>
            <person name="Williams K.H."/>
            <person name="Hubbard S.S."/>
            <person name="Banfield J.F."/>
        </authorList>
    </citation>
    <scope>NUCLEOTIDE SEQUENCE [LARGE SCALE GENOMIC DNA]</scope>
</reference>
<evidence type="ECO:0000259" key="7">
    <source>
        <dbReference type="Pfam" id="PF00347"/>
    </source>
</evidence>
<dbReference type="PRINTS" id="PR00059">
    <property type="entry name" value="RIBOSOMALL6"/>
</dbReference>
<dbReference type="STRING" id="1797298.A2988_01460"/>
<keyword evidence="2 4" id="KW-0689">Ribosomal protein</keyword>